<accession>A0A433THD3</accession>
<evidence type="ECO:0000256" key="2">
    <source>
        <dbReference type="SAM" id="SignalP"/>
    </source>
</evidence>
<dbReference type="OrthoDB" id="6156040at2759"/>
<keyword evidence="2" id="KW-0732">Signal</keyword>
<feature type="chain" id="PRO_5019046553" evidence="2">
    <location>
        <begin position="18"/>
        <end position="233"/>
    </location>
</feature>
<evidence type="ECO:0000313" key="4">
    <source>
        <dbReference type="Proteomes" id="UP000271974"/>
    </source>
</evidence>
<proteinExistence type="predicted"/>
<feature type="region of interest" description="Disordered" evidence="1">
    <location>
        <begin position="161"/>
        <end position="233"/>
    </location>
</feature>
<feature type="compositionally biased region" description="Polar residues" evidence="1">
    <location>
        <begin position="224"/>
        <end position="233"/>
    </location>
</feature>
<sequence length="233" mass="26206">MDLASCVQLLLSCLVSFNKYYTSNDCRDMKTAIECVYSNQTICNHLLLREEIRLLNLAQPSPNQSEQSTQEVHGTATRKRAKRHLEGTKLVANGQQEKVGIDGKTIQLIANLYWHQKAAIRIQGELSDYTPIKRGVRQGCVLSPYLFNIYTIRLLDLAQPSPNQSEQSTREVHGTATKKRAKRHVEGTELVAKGQQGYEPNQDGGGIQNKKLDPYANTWRLDGRTTSSNVYEA</sequence>
<dbReference type="Proteomes" id="UP000271974">
    <property type="component" value="Unassembled WGS sequence"/>
</dbReference>
<protein>
    <submittedName>
        <fullName evidence="3">Uncharacterized protein</fullName>
    </submittedName>
</protein>
<organism evidence="3 4">
    <name type="scientific">Elysia chlorotica</name>
    <name type="common">Eastern emerald elysia</name>
    <name type="synonym">Sea slug</name>
    <dbReference type="NCBI Taxonomy" id="188477"/>
    <lineage>
        <taxon>Eukaryota</taxon>
        <taxon>Metazoa</taxon>
        <taxon>Spiralia</taxon>
        <taxon>Lophotrochozoa</taxon>
        <taxon>Mollusca</taxon>
        <taxon>Gastropoda</taxon>
        <taxon>Heterobranchia</taxon>
        <taxon>Euthyneura</taxon>
        <taxon>Panpulmonata</taxon>
        <taxon>Sacoglossa</taxon>
        <taxon>Placobranchoidea</taxon>
        <taxon>Plakobranchidae</taxon>
        <taxon>Elysia</taxon>
    </lineage>
</organism>
<comment type="caution">
    <text evidence="3">The sequence shown here is derived from an EMBL/GenBank/DDBJ whole genome shotgun (WGS) entry which is preliminary data.</text>
</comment>
<dbReference type="EMBL" id="RQTK01000366">
    <property type="protein sequence ID" value="RUS80916.1"/>
    <property type="molecule type" value="Genomic_DNA"/>
</dbReference>
<gene>
    <name evidence="3" type="ORF">EGW08_011328</name>
</gene>
<evidence type="ECO:0000256" key="1">
    <source>
        <dbReference type="SAM" id="MobiDB-lite"/>
    </source>
</evidence>
<dbReference type="AlphaFoldDB" id="A0A433THD3"/>
<feature type="signal peptide" evidence="2">
    <location>
        <begin position="1"/>
        <end position="17"/>
    </location>
</feature>
<feature type="compositionally biased region" description="Polar residues" evidence="1">
    <location>
        <begin position="60"/>
        <end position="72"/>
    </location>
</feature>
<reference evidence="3 4" key="1">
    <citation type="submission" date="2019-01" db="EMBL/GenBank/DDBJ databases">
        <title>A draft genome assembly of the solar-powered sea slug Elysia chlorotica.</title>
        <authorList>
            <person name="Cai H."/>
            <person name="Li Q."/>
            <person name="Fang X."/>
            <person name="Li J."/>
            <person name="Curtis N.E."/>
            <person name="Altenburger A."/>
            <person name="Shibata T."/>
            <person name="Feng M."/>
            <person name="Maeda T."/>
            <person name="Schwartz J.A."/>
            <person name="Shigenobu S."/>
            <person name="Lundholm N."/>
            <person name="Nishiyama T."/>
            <person name="Yang H."/>
            <person name="Hasebe M."/>
            <person name="Li S."/>
            <person name="Pierce S.K."/>
            <person name="Wang J."/>
        </authorList>
    </citation>
    <scope>NUCLEOTIDE SEQUENCE [LARGE SCALE GENOMIC DNA]</scope>
    <source>
        <strain evidence="3">EC2010</strain>
        <tissue evidence="3">Whole organism of an adult</tissue>
    </source>
</reference>
<feature type="region of interest" description="Disordered" evidence="1">
    <location>
        <begin position="60"/>
        <end position="80"/>
    </location>
</feature>
<name>A0A433THD3_ELYCH</name>
<evidence type="ECO:0000313" key="3">
    <source>
        <dbReference type="EMBL" id="RUS80916.1"/>
    </source>
</evidence>
<keyword evidence="4" id="KW-1185">Reference proteome</keyword>